<dbReference type="EMBL" id="JAPFRF010000008">
    <property type="protein sequence ID" value="KAJ7325195.1"/>
    <property type="molecule type" value="Genomic_DNA"/>
</dbReference>
<evidence type="ECO:0000313" key="1">
    <source>
        <dbReference type="EMBL" id="KAJ7325195.1"/>
    </source>
</evidence>
<gene>
    <name evidence="1" type="ORF">JRQ81_018215</name>
</gene>
<evidence type="ECO:0000313" key="2">
    <source>
        <dbReference type="Proteomes" id="UP001142489"/>
    </source>
</evidence>
<protein>
    <submittedName>
        <fullName evidence="1">Uncharacterized protein</fullName>
    </submittedName>
</protein>
<name>A0A9Q1B191_9SAUR</name>
<sequence>MIAIAKCLFSWFVHQAADKADNLIIAGNGKWNLSHSTLRTAHTLKMFQRTLGTLRNEMWSSEMPCELNIRK</sequence>
<comment type="caution">
    <text evidence="1">The sequence shown here is derived from an EMBL/GenBank/DDBJ whole genome shotgun (WGS) entry which is preliminary data.</text>
</comment>
<dbReference type="AlphaFoldDB" id="A0A9Q1B191"/>
<reference evidence="1" key="1">
    <citation type="journal article" date="2023" name="DNA Res.">
        <title>Chromosome-level genome assembly of Phrynocephalus forsythii using third-generation DNA sequencing and Hi-C analysis.</title>
        <authorList>
            <person name="Qi Y."/>
            <person name="Zhao W."/>
            <person name="Zhao Y."/>
            <person name="Niu C."/>
            <person name="Cao S."/>
            <person name="Zhang Y."/>
        </authorList>
    </citation>
    <scope>NUCLEOTIDE SEQUENCE</scope>
    <source>
        <tissue evidence="1">Muscle</tissue>
    </source>
</reference>
<dbReference type="Proteomes" id="UP001142489">
    <property type="component" value="Unassembled WGS sequence"/>
</dbReference>
<accession>A0A9Q1B191</accession>
<organism evidence="1 2">
    <name type="scientific">Phrynocephalus forsythii</name>
    <dbReference type="NCBI Taxonomy" id="171643"/>
    <lineage>
        <taxon>Eukaryota</taxon>
        <taxon>Metazoa</taxon>
        <taxon>Chordata</taxon>
        <taxon>Craniata</taxon>
        <taxon>Vertebrata</taxon>
        <taxon>Euteleostomi</taxon>
        <taxon>Lepidosauria</taxon>
        <taxon>Squamata</taxon>
        <taxon>Bifurcata</taxon>
        <taxon>Unidentata</taxon>
        <taxon>Episquamata</taxon>
        <taxon>Toxicofera</taxon>
        <taxon>Iguania</taxon>
        <taxon>Acrodonta</taxon>
        <taxon>Agamidae</taxon>
        <taxon>Agaminae</taxon>
        <taxon>Phrynocephalus</taxon>
    </lineage>
</organism>
<keyword evidence="2" id="KW-1185">Reference proteome</keyword>
<proteinExistence type="predicted"/>